<keyword evidence="2" id="KW-1133">Transmembrane helix</keyword>
<comment type="caution">
    <text evidence="3">The sequence shown here is derived from an EMBL/GenBank/DDBJ whole genome shotgun (WGS) entry which is preliminary data.</text>
</comment>
<dbReference type="EMBL" id="MCFJ01000016">
    <property type="protein sequence ID" value="ORY58414.1"/>
    <property type="molecule type" value="Genomic_DNA"/>
</dbReference>
<proteinExistence type="predicted"/>
<sequence>MATFPKKLGITKIDLPAINPTRDIALYVGIPLAICFLLAMSCMSIVWGRANETERRNPKTFKPLEDNESRSEKQQGYINEVSGEESDETSVYWQEYYKQAPYNSEYIWSGYGNGDPESKHHGIQSHRRSVTKCQKQACVTSKAKLRATCGIDQLSNLITRRGLRQSESGTTARSNGSTNSSADPST</sequence>
<feature type="transmembrane region" description="Helical" evidence="2">
    <location>
        <begin position="24"/>
        <end position="47"/>
    </location>
</feature>
<evidence type="ECO:0000256" key="2">
    <source>
        <dbReference type="SAM" id="Phobius"/>
    </source>
</evidence>
<feature type="region of interest" description="Disordered" evidence="1">
    <location>
        <begin position="160"/>
        <end position="186"/>
    </location>
</feature>
<name>A0A1Y2DH40_9PEZI</name>
<dbReference type="AlphaFoldDB" id="A0A1Y2DH40"/>
<dbReference type="Proteomes" id="UP000193689">
    <property type="component" value="Unassembled WGS sequence"/>
</dbReference>
<dbReference type="RefSeq" id="XP_040711331.1">
    <property type="nucleotide sequence ID" value="XM_040858818.1"/>
</dbReference>
<gene>
    <name evidence="3" type="ORF">BCR38DRAFT_413283</name>
</gene>
<protein>
    <submittedName>
        <fullName evidence="3">Uncharacterized protein</fullName>
    </submittedName>
</protein>
<evidence type="ECO:0000256" key="1">
    <source>
        <dbReference type="SAM" id="MobiDB-lite"/>
    </source>
</evidence>
<feature type="compositionally biased region" description="Basic and acidic residues" evidence="1">
    <location>
        <begin position="57"/>
        <end position="73"/>
    </location>
</feature>
<accession>A0A1Y2DH40</accession>
<evidence type="ECO:0000313" key="4">
    <source>
        <dbReference type="Proteomes" id="UP000193689"/>
    </source>
</evidence>
<keyword evidence="4" id="KW-1185">Reference proteome</keyword>
<organism evidence="3 4">
    <name type="scientific">Pseudomassariella vexata</name>
    <dbReference type="NCBI Taxonomy" id="1141098"/>
    <lineage>
        <taxon>Eukaryota</taxon>
        <taxon>Fungi</taxon>
        <taxon>Dikarya</taxon>
        <taxon>Ascomycota</taxon>
        <taxon>Pezizomycotina</taxon>
        <taxon>Sordariomycetes</taxon>
        <taxon>Xylariomycetidae</taxon>
        <taxon>Amphisphaeriales</taxon>
        <taxon>Pseudomassariaceae</taxon>
        <taxon>Pseudomassariella</taxon>
    </lineage>
</organism>
<keyword evidence="2" id="KW-0812">Transmembrane</keyword>
<dbReference type="GeneID" id="63775030"/>
<dbReference type="InParanoid" id="A0A1Y2DH40"/>
<reference evidence="3 4" key="1">
    <citation type="submission" date="2016-07" db="EMBL/GenBank/DDBJ databases">
        <title>Pervasive Adenine N6-methylation of Active Genes in Fungi.</title>
        <authorList>
            <consortium name="DOE Joint Genome Institute"/>
            <person name="Mondo S.J."/>
            <person name="Dannebaum R.O."/>
            <person name="Kuo R.C."/>
            <person name="Labutti K."/>
            <person name="Haridas S."/>
            <person name="Kuo A."/>
            <person name="Salamov A."/>
            <person name="Ahrendt S.R."/>
            <person name="Lipzen A."/>
            <person name="Sullivan W."/>
            <person name="Andreopoulos W.B."/>
            <person name="Clum A."/>
            <person name="Lindquist E."/>
            <person name="Daum C."/>
            <person name="Ramamoorthy G.K."/>
            <person name="Gryganskyi A."/>
            <person name="Culley D."/>
            <person name="Magnuson J.K."/>
            <person name="James T.Y."/>
            <person name="O'Malley M.A."/>
            <person name="Stajich J.E."/>
            <person name="Spatafora J.W."/>
            <person name="Visel A."/>
            <person name="Grigoriev I.V."/>
        </authorList>
    </citation>
    <scope>NUCLEOTIDE SEQUENCE [LARGE SCALE GENOMIC DNA]</scope>
    <source>
        <strain evidence="3 4">CBS 129021</strain>
    </source>
</reference>
<feature type="region of interest" description="Disordered" evidence="1">
    <location>
        <begin position="57"/>
        <end position="81"/>
    </location>
</feature>
<evidence type="ECO:0000313" key="3">
    <source>
        <dbReference type="EMBL" id="ORY58414.1"/>
    </source>
</evidence>
<keyword evidence="2" id="KW-0472">Membrane</keyword>
<feature type="compositionally biased region" description="Polar residues" evidence="1">
    <location>
        <begin position="165"/>
        <end position="186"/>
    </location>
</feature>